<dbReference type="EMBL" id="LZDD01000001">
    <property type="protein sequence ID" value="OJF72319.1"/>
    <property type="molecule type" value="Genomic_DNA"/>
</dbReference>
<dbReference type="CDD" id="cd07518">
    <property type="entry name" value="HAD_YbiV-Like"/>
    <property type="match status" value="1"/>
</dbReference>
<dbReference type="SUPFAM" id="SSF56784">
    <property type="entry name" value="HAD-like"/>
    <property type="match status" value="1"/>
</dbReference>
<dbReference type="InterPro" id="IPR000150">
    <property type="entry name" value="Cof"/>
</dbReference>
<evidence type="ECO:0000313" key="2">
    <source>
        <dbReference type="Proteomes" id="UP000182015"/>
    </source>
</evidence>
<dbReference type="NCBIfam" id="TIGR00099">
    <property type="entry name" value="Cof-subfamily"/>
    <property type="match status" value="1"/>
</dbReference>
<dbReference type="GO" id="GO:0005829">
    <property type="term" value="C:cytosol"/>
    <property type="evidence" value="ECO:0007669"/>
    <property type="project" value="TreeGrafter"/>
</dbReference>
<dbReference type="SFLD" id="SFLDS00003">
    <property type="entry name" value="Haloacid_Dehalogenase"/>
    <property type="match status" value="1"/>
</dbReference>
<dbReference type="PANTHER" id="PTHR10000">
    <property type="entry name" value="PHOSPHOSERINE PHOSPHATASE"/>
    <property type="match status" value="1"/>
</dbReference>
<dbReference type="Pfam" id="PF08282">
    <property type="entry name" value="Hydrolase_3"/>
    <property type="match status" value="1"/>
</dbReference>
<sequence>MDIKVFATDMDGTFLNSQNTYDRQRFAALFEKIDAQQKHFVAISGNQYYQIKTFFSGYADKMTIVGENGAYIVDKGQVLKTYPLADDIVATVIRYLYDNNLADQAVVCGEKSAYILDSASAADLEMFSIYYTELLQVASFDALPSDKILKFSFNTTVSETQEIVNALNAQLGERVVAVETGNGNVDVISKGINKGSAMAFLLKKWGLEASQMATFGDSNNDLEMLAMTEHSYAMLNGNDQVKETATFMTSSNNDSGVMAVIEKLVETT</sequence>
<dbReference type="RefSeq" id="WP_071792974.1">
    <property type="nucleotide sequence ID" value="NZ_LZDD01000001.1"/>
</dbReference>
<evidence type="ECO:0000313" key="1">
    <source>
        <dbReference type="EMBL" id="OJF72319.1"/>
    </source>
</evidence>
<organism evidence="1 2">
    <name type="scientific">Streptococcus bovimastitidis</name>
    <dbReference type="NCBI Taxonomy" id="1856638"/>
    <lineage>
        <taxon>Bacteria</taxon>
        <taxon>Bacillati</taxon>
        <taxon>Bacillota</taxon>
        <taxon>Bacilli</taxon>
        <taxon>Lactobacillales</taxon>
        <taxon>Streptococcaceae</taxon>
        <taxon>Streptococcus</taxon>
    </lineage>
</organism>
<dbReference type="GO" id="GO:0016791">
    <property type="term" value="F:phosphatase activity"/>
    <property type="evidence" value="ECO:0007669"/>
    <property type="project" value="TreeGrafter"/>
</dbReference>
<reference evidence="2" key="1">
    <citation type="submission" date="2016-06" db="EMBL/GenBank/DDBJ databases">
        <authorList>
            <person name="de Vries S.P.W."/>
            <person name="Hadjirin N.F."/>
            <person name="Lay E.M."/>
            <person name="Zadoks R.N."/>
            <person name="Peacock S.J."/>
            <person name="Parkhill J."/>
            <person name="Grant A.J."/>
            <person name="Mcdougall S."/>
            <person name="Holmes M.A."/>
        </authorList>
    </citation>
    <scope>NUCLEOTIDE SEQUENCE [LARGE SCALE GENOMIC DNA]</scope>
    <source>
        <strain evidence="2">NZ1587</strain>
    </source>
</reference>
<name>A0A1L8MNK0_9STRE</name>
<dbReference type="PANTHER" id="PTHR10000:SF53">
    <property type="entry name" value="5-AMINO-6-(5-PHOSPHO-D-RIBITYLAMINO)URACIL PHOSPHATASE YBJI-RELATED"/>
    <property type="match status" value="1"/>
</dbReference>
<dbReference type="InterPro" id="IPR006379">
    <property type="entry name" value="HAD-SF_hydro_IIB"/>
</dbReference>
<dbReference type="GO" id="GO:0000287">
    <property type="term" value="F:magnesium ion binding"/>
    <property type="evidence" value="ECO:0007669"/>
    <property type="project" value="TreeGrafter"/>
</dbReference>
<dbReference type="STRING" id="1856638.A9Q68_01885"/>
<dbReference type="Proteomes" id="UP000182015">
    <property type="component" value="Unassembled WGS sequence"/>
</dbReference>
<dbReference type="NCBIfam" id="TIGR01484">
    <property type="entry name" value="HAD-SF-IIB"/>
    <property type="match status" value="1"/>
</dbReference>
<dbReference type="InterPro" id="IPR036412">
    <property type="entry name" value="HAD-like_sf"/>
</dbReference>
<dbReference type="Gene3D" id="3.40.50.1000">
    <property type="entry name" value="HAD superfamily/HAD-like"/>
    <property type="match status" value="1"/>
</dbReference>
<comment type="caution">
    <text evidence="1">The sequence shown here is derived from an EMBL/GenBank/DDBJ whole genome shotgun (WGS) entry which is preliminary data.</text>
</comment>
<keyword evidence="1" id="KW-0378">Hydrolase</keyword>
<proteinExistence type="predicted"/>
<dbReference type="OrthoDB" id="9814970at2"/>
<dbReference type="AlphaFoldDB" id="A0A1L8MNK0"/>
<gene>
    <name evidence="1" type="ORF">A9Q68_01885</name>
</gene>
<keyword evidence="2" id="KW-1185">Reference proteome</keyword>
<dbReference type="InterPro" id="IPR023214">
    <property type="entry name" value="HAD_sf"/>
</dbReference>
<accession>A0A1L8MNK0</accession>
<dbReference type="Gene3D" id="3.30.1240.10">
    <property type="match status" value="1"/>
</dbReference>
<dbReference type="SFLD" id="SFLDG01140">
    <property type="entry name" value="C2.B:_Phosphomannomutase_and_P"/>
    <property type="match status" value="1"/>
</dbReference>
<protein>
    <submittedName>
        <fullName evidence="1">Hydrolase</fullName>
    </submittedName>
</protein>